<proteinExistence type="predicted"/>
<organism evidence="1">
    <name type="scientific">marine metagenome</name>
    <dbReference type="NCBI Taxonomy" id="408172"/>
    <lineage>
        <taxon>unclassified sequences</taxon>
        <taxon>metagenomes</taxon>
        <taxon>ecological metagenomes</taxon>
    </lineage>
</organism>
<dbReference type="EMBL" id="UINC01128333">
    <property type="protein sequence ID" value="SVD08014.1"/>
    <property type="molecule type" value="Genomic_DNA"/>
</dbReference>
<accession>A0A382SDN9</accession>
<dbReference type="AlphaFoldDB" id="A0A382SDN9"/>
<reference evidence="1" key="1">
    <citation type="submission" date="2018-05" db="EMBL/GenBank/DDBJ databases">
        <authorList>
            <person name="Lanie J.A."/>
            <person name="Ng W.-L."/>
            <person name="Kazmierczak K.M."/>
            <person name="Andrzejewski T.M."/>
            <person name="Davidsen T.M."/>
            <person name="Wayne K.J."/>
            <person name="Tettelin H."/>
            <person name="Glass J.I."/>
            <person name="Rusch D."/>
            <person name="Podicherti R."/>
            <person name="Tsui H.-C.T."/>
            <person name="Winkler M.E."/>
        </authorList>
    </citation>
    <scope>NUCLEOTIDE SEQUENCE</scope>
</reference>
<evidence type="ECO:0000313" key="1">
    <source>
        <dbReference type="EMBL" id="SVD08014.1"/>
    </source>
</evidence>
<gene>
    <name evidence="1" type="ORF">METZ01_LOCUS360868</name>
</gene>
<feature type="non-terminal residue" evidence="1">
    <location>
        <position position="67"/>
    </location>
</feature>
<sequence>MSNIKGKINKLIFGIASVGLVLLLLLPASLYANHFRYGTMSWKPLSDNGTHITIKLQMENGWTANHG</sequence>
<protein>
    <submittedName>
        <fullName evidence="1">Uncharacterized protein</fullName>
    </submittedName>
</protein>
<name>A0A382SDN9_9ZZZZ</name>